<organism evidence="4 5">
    <name type="scientific">Alkalimarinus alittae</name>
    <dbReference type="NCBI Taxonomy" id="2961619"/>
    <lineage>
        <taxon>Bacteria</taxon>
        <taxon>Pseudomonadati</taxon>
        <taxon>Pseudomonadota</taxon>
        <taxon>Gammaproteobacteria</taxon>
        <taxon>Alteromonadales</taxon>
        <taxon>Alteromonadaceae</taxon>
        <taxon>Alkalimarinus</taxon>
    </lineage>
</organism>
<proteinExistence type="predicted"/>
<feature type="repeat" description="ANK" evidence="3">
    <location>
        <begin position="151"/>
        <end position="183"/>
    </location>
</feature>
<dbReference type="Proteomes" id="UP001163739">
    <property type="component" value="Chromosome"/>
</dbReference>
<feature type="repeat" description="ANK" evidence="3">
    <location>
        <begin position="183"/>
        <end position="215"/>
    </location>
</feature>
<dbReference type="PANTHER" id="PTHR24173">
    <property type="entry name" value="ANKYRIN REPEAT CONTAINING"/>
    <property type="match status" value="1"/>
</dbReference>
<dbReference type="EMBL" id="CP100390">
    <property type="protein sequence ID" value="UZE96592.1"/>
    <property type="molecule type" value="Genomic_DNA"/>
</dbReference>
<dbReference type="PROSITE" id="PS50297">
    <property type="entry name" value="ANK_REP_REGION"/>
    <property type="match status" value="1"/>
</dbReference>
<keyword evidence="1" id="KW-0677">Repeat</keyword>
<gene>
    <name evidence="4" type="ORF">NKI27_02235</name>
</gene>
<evidence type="ECO:0000313" key="5">
    <source>
        <dbReference type="Proteomes" id="UP001163739"/>
    </source>
</evidence>
<dbReference type="SMART" id="SM00248">
    <property type="entry name" value="ANK"/>
    <property type="match status" value="5"/>
</dbReference>
<evidence type="ECO:0000256" key="1">
    <source>
        <dbReference type="ARBA" id="ARBA00022737"/>
    </source>
</evidence>
<keyword evidence="5" id="KW-1185">Reference proteome</keyword>
<dbReference type="PROSITE" id="PS50088">
    <property type="entry name" value="ANK_REPEAT"/>
    <property type="match status" value="3"/>
</dbReference>
<sequence length="243" mass="25203">MTIKITNVLLAVALVTTFTGCGTISGGEEETNQANLTEAALANANRAPATADKPTALMLAAAEGDISEMQDLVANGDNVNTETPEGTALTYALTSNQKNSALYLMSRGANPNKGFEQGEPSLLMIASERADNRVVKALLAAGAEVNYADAQGESAISFASYKGHLTTVKTLLKAGADVNVTPEGQSLLMRIVKNNDLLLAQVIIAAGADVNFADESGMTALKIAQENNLADLEMLLVQSGATS</sequence>
<name>A0ABY6N3K1_9ALTE</name>
<dbReference type="PANTHER" id="PTHR24173:SF74">
    <property type="entry name" value="ANKYRIN REPEAT DOMAIN-CONTAINING PROTEIN 16"/>
    <property type="match status" value="1"/>
</dbReference>
<evidence type="ECO:0000313" key="4">
    <source>
        <dbReference type="EMBL" id="UZE96592.1"/>
    </source>
</evidence>
<dbReference type="SUPFAM" id="SSF48403">
    <property type="entry name" value="Ankyrin repeat"/>
    <property type="match status" value="1"/>
</dbReference>
<evidence type="ECO:0000256" key="3">
    <source>
        <dbReference type="PROSITE-ProRule" id="PRU00023"/>
    </source>
</evidence>
<accession>A0ABY6N3K1</accession>
<dbReference type="RefSeq" id="WP_265048076.1">
    <property type="nucleotide sequence ID" value="NZ_CP100390.1"/>
</dbReference>
<dbReference type="InterPro" id="IPR002110">
    <property type="entry name" value="Ankyrin_rpt"/>
</dbReference>
<feature type="repeat" description="ANK" evidence="3">
    <location>
        <begin position="118"/>
        <end position="150"/>
    </location>
</feature>
<dbReference type="Pfam" id="PF12796">
    <property type="entry name" value="Ank_2"/>
    <property type="match status" value="2"/>
</dbReference>
<protein>
    <submittedName>
        <fullName evidence="4">Ankyrin repeat domain-containing protein</fullName>
    </submittedName>
</protein>
<evidence type="ECO:0000256" key="2">
    <source>
        <dbReference type="ARBA" id="ARBA00023043"/>
    </source>
</evidence>
<keyword evidence="2 3" id="KW-0040">ANK repeat</keyword>
<reference evidence="4" key="1">
    <citation type="submission" date="2022-06" db="EMBL/GenBank/DDBJ databases">
        <title>Alkalimarinus sp. nov., isolated from gut of a Alitta virens.</title>
        <authorList>
            <person name="Yang A.I."/>
            <person name="Shin N.-R."/>
        </authorList>
    </citation>
    <scope>NUCLEOTIDE SEQUENCE</scope>
    <source>
        <strain evidence="4">A2M4</strain>
    </source>
</reference>
<dbReference type="InterPro" id="IPR036770">
    <property type="entry name" value="Ankyrin_rpt-contain_sf"/>
</dbReference>
<dbReference type="PROSITE" id="PS51257">
    <property type="entry name" value="PROKAR_LIPOPROTEIN"/>
    <property type="match status" value="1"/>
</dbReference>
<dbReference type="Gene3D" id="1.25.40.20">
    <property type="entry name" value="Ankyrin repeat-containing domain"/>
    <property type="match status" value="2"/>
</dbReference>